<evidence type="ECO:0000313" key="3">
    <source>
        <dbReference type="Proteomes" id="UP001600894"/>
    </source>
</evidence>
<dbReference type="RefSeq" id="WP_390470146.1">
    <property type="nucleotide sequence ID" value="NZ_BAABXL010000001.1"/>
</dbReference>
<dbReference type="Proteomes" id="UP001600894">
    <property type="component" value="Unassembled WGS sequence"/>
</dbReference>
<sequence>MSNSKGHLQTMYERIPAVAALNKVPGFDPVKLLRRTVSPKTKEEVWRLDFPYKKLWFRLANPKGKIRLNALRVTEQLAIYEAQVFLDRDDPEPIGSFTACRTREDTPDGQYIQAAQKEAMNEALSDAGYGLQFADVSMDRSERYLGSEIPVSGQNSSARSGTVQPASVQQPVVQRTSNPVKAEASMVRNQTVEERKAEPGLSGQVRAHSNGTAATLSAKATEEELPVKAVETEELPIKASEPDSLPISRESVQQELPVQMADTLPVELTKTAAEEQEPVQENPISTEAPNYTRDMPVETILERMTFAEALQVIVDVGTCKGWTIAQVIDKRPASLKFYVYGGYKGDNNILRAAAKLALDELAVKKAG</sequence>
<evidence type="ECO:0000256" key="1">
    <source>
        <dbReference type="SAM" id="MobiDB-lite"/>
    </source>
</evidence>
<protein>
    <submittedName>
        <fullName evidence="2">Uncharacterized protein</fullName>
    </submittedName>
</protein>
<comment type="caution">
    <text evidence="2">The sequence shown here is derived from an EMBL/GenBank/DDBJ whole genome shotgun (WGS) entry which is preliminary data.</text>
</comment>
<evidence type="ECO:0000313" key="2">
    <source>
        <dbReference type="EMBL" id="GAA6269380.1"/>
    </source>
</evidence>
<accession>A0ABQ0AZC6</accession>
<dbReference type="EMBL" id="BAABXL010000001">
    <property type="protein sequence ID" value="GAA6269380.1"/>
    <property type="molecule type" value="Genomic_DNA"/>
</dbReference>
<feature type="region of interest" description="Disordered" evidence="1">
    <location>
        <begin position="149"/>
        <end position="219"/>
    </location>
</feature>
<feature type="compositionally biased region" description="Low complexity" evidence="1">
    <location>
        <begin position="163"/>
        <end position="174"/>
    </location>
</feature>
<proteinExistence type="predicted"/>
<name>A0ABQ0AZC6_9FIRM</name>
<gene>
    <name evidence="2" type="ORF">F130042H8_24400</name>
</gene>
<reference evidence="2 3" key="1">
    <citation type="submission" date="2024-04" db="EMBL/GenBank/DDBJ databases">
        <title>Defined microbial consortia suppress multidrug-resistant proinflammatory Enterobacteriaceae via ecological control.</title>
        <authorList>
            <person name="Furuichi M."/>
            <person name="Kawaguchi T."/>
            <person name="Pust M."/>
            <person name="Yasuma K."/>
            <person name="Plichta D."/>
            <person name="Hasegawa N."/>
            <person name="Ohya T."/>
            <person name="Bhattarai S."/>
            <person name="Sasajima S."/>
            <person name="Aoto Y."/>
            <person name="Tuganbaev T."/>
            <person name="Yaginuma M."/>
            <person name="Ueda M."/>
            <person name="Okahashi N."/>
            <person name="Amafuji K."/>
            <person name="Kiridooshi Y."/>
            <person name="Sugita K."/>
            <person name="Strazar M."/>
            <person name="Skelly A."/>
            <person name="Suda W."/>
            <person name="Hattori M."/>
            <person name="Nakamoto N."/>
            <person name="Caballero S."/>
            <person name="Norman J."/>
            <person name="Olle B."/>
            <person name="Tanoue T."/>
            <person name="Arita M."/>
            <person name="Bucci V."/>
            <person name="Atarashi K."/>
            <person name="Xavier R."/>
            <person name="Honda K."/>
        </authorList>
    </citation>
    <scope>NUCLEOTIDE SEQUENCE [LARGE SCALE GENOMIC DNA]</scope>
    <source>
        <strain evidence="3">f13</strain>
    </source>
</reference>
<organism evidence="2 3">
    <name type="scientific">Enterocloster alcoholdehydrogenati</name>
    <dbReference type="NCBI Taxonomy" id="2547410"/>
    <lineage>
        <taxon>Bacteria</taxon>
        <taxon>Bacillati</taxon>
        <taxon>Bacillota</taxon>
        <taxon>Clostridia</taxon>
        <taxon>Lachnospirales</taxon>
        <taxon>Lachnospiraceae</taxon>
        <taxon>Enterocloster</taxon>
    </lineage>
</organism>
<feature type="compositionally biased region" description="Polar residues" evidence="1">
    <location>
        <begin position="152"/>
        <end position="162"/>
    </location>
</feature>
<keyword evidence="3" id="KW-1185">Reference proteome</keyword>